<feature type="compositionally biased region" description="Low complexity" evidence="1">
    <location>
        <begin position="272"/>
        <end position="294"/>
    </location>
</feature>
<accession>A0A836BB19</accession>
<protein>
    <recommendedName>
        <fullName evidence="2">SET domain-containing protein</fullName>
    </recommendedName>
</protein>
<dbReference type="Gene3D" id="3.40.800.20">
    <property type="entry name" value="Histone deacetylase domain"/>
    <property type="match status" value="1"/>
</dbReference>
<dbReference type="InterPro" id="IPR037138">
    <property type="entry name" value="His_deacetylse_dom_sf"/>
</dbReference>
<sequence>MCQQYALPYWVSVTPNVLFRPGPDPAAVVLEPLLRGRPFHVAQIPGRGRGLVASRPIAAGEVVLSEAPMLAYPSDKHQHQVCYHCLAAMPPGADVLRHRPTGRRFCSDACLDAALQSYLAVETAAAAARARSSTPAAGGGAGSQGGAVAAASSPAAASVSASGAAPSSAGAAPSMASSTSTSTSGSAATTTTGTASSSSTSTSAAAAAAAASGGGFSPLEVLYEQCRAGGERFPLLAARLAFMEVTAALAAAAQRCAAAGISGGGNSGSSGSGNSKQAGAPAPASAPSRAASAPAAPPTAASPPSPSAAPPPPPGGDPLRSMHVLCYANVPPPYPEAWVQQHALLAAALGAVARASPATLRNLAAAAAGGASGAAAAAGLTGPDAPARLAAAAAAAAERLTLDWFVGVLSRLHLNSFQVHNPLAGADPTDLAAAASALVADSGGGGAAAGSATYLLASLLNHSCEPSLELAFPGMDGTAAFVAARDIAAGEELSVSYMDVGLPYEARQRHLEWSYGFVCRCPRCREEGAAAAAEAAAEAARHGGSGGSGSSGSCGAGGAGSGSGGKSPANPASSSCYSRTYGAAASAAGRGPAAGASPFLHLPSTIPSGPAQPRRLTVAAATHSHDELEAVARERFGRGYDELNTEEKKSVGGIIGGRVRKEQLGHEGYQEMGHKGGEARKEQLGHEGYQEIGHQGGEARKEQLGHEGYQEMGHKGGEARKEQLGHEGYQEMGHKGGEARKEQLGHEGYQEMGHKGGEARKEQLGHEGYQEMGHKGGEARKEQLGHEGYRDMGHKGGRPRKHNTAAAEDKENLEPWRHWENAETKRRFHSLVQVSGLFDRLQHLKPRHATDDELARVHDPAYIARVKEMSADDSKGHHTAGDVATFAPGGYDIAALAAGGAIVATEAVLCGELRNAYALVRPPGHHAERGHGMGFCIFNNVAVAAAHALAAHGLKRVAVVDFDVHHGNGTQHIFESDPRVLFISIHQDSNYPLRSGYVTETGTGEGEGATLNLPLPPGSGSGAYRAAFQRVVLPALEAYKPELLLVSAGYDASYMDMLAAMILSSADFGWMMAQLKEAAERLCGGRLVALHEGGYSELYVPFCGLAALQSLSGLSTHVADPWLHEVTSWGYQELQPHQDAAITAAAAAPLDKLRARVAAMDAAGQ</sequence>
<dbReference type="EMBL" id="JAEHOD010000004">
    <property type="protein sequence ID" value="KAG2452933.1"/>
    <property type="molecule type" value="Genomic_DNA"/>
</dbReference>
<dbReference type="InterPro" id="IPR038956">
    <property type="entry name" value="LEA_5"/>
</dbReference>
<proteinExistence type="predicted"/>
<dbReference type="Pfam" id="PF00477">
    <property type="entry name" value="LEA_5"/>
    <property type="match status" value="2"/>
</dbReference>
<dbReference type="Pfam" id="PF00856">
    <property type="entry name" value="SET"/>
    <property type="match status" value="1"/>
</dbReference>
<dbReference type="Pfam" id="PF00850">
    <property type="entry name" value="Hist_deacetyl"/>
    <property type="match status" value="1"/>
</dbReference>
<comment type="caution">
    <text evidence="3">The sequence shown here is derived from an EMBL/GenBank/DDBJ whole genome shotgun (WGS) entry which is preliminary data.</text>
</comment>
<dbReference type="PANTHER" id="PTHR10625">
    <property type="entry name" value="HISTONE DEACETYLASE HDAC1-RELATED"/>
    <property type="match status" value="1"/>
</dbReference>
<dbReference type="AlphaFoldDB" id="A0A836BB19"/>
<feature type="compositionally biased region" description="Gly residues" evidence="1">
    <location>
        <begin position="543"/>
        <end position="565"/>
    </location>
</feature>
<feature type="region of interest" description="Disordered" evidence="1">
    <location>
        <begin position="168"/>
        <end position="199"/>
    </location>
</feature>
<dbReference type="InterPro" id="IPR023801">
    <property type="entry name" value="His_deacetylse_dom"/>
</dbReference>
<dbReference type="CDD" id="cd09996">
    <property type="entry name" value="HDAC_classII_1"/>
    <property type="match status" value="1"/>
</dbReference>
<evidence type="ECO:0000256" key="1">
    <source>
        <dbReference type="SAM" id="MobiDB-lite"/>
    </source>
</evidence>
<dbReference type="InterPro" id="IPR001214">
    <property type="entry name" value="SET_dom"/>
</dbReference>
<dbReference type="GO" id="GO:0000118">
    <property type="term" value="C:histone deacetylase complex"/>
    <property type="evidence" value="ECO:0007669"/>
    <property type="project" value="TreeGrafter"/>
</dbReference>
<dbReference type="SMART" id="SM00317">
    <property type="entry name" value="SET"/>
    <property type="match status" value="1"/>
</dbReference>
<dbReference type="InterPro" id="IPR023696">
    <property type="entry name" value="Ureohydrolase_dom_sf"/>
</dbReference>
<gene>
    <name evidence="3" type="ORF">HYH02_002272</name>
</gene>
<dbReference type="Gene3D" id="2.170.270.10">
    <property type="entry name" value="SET domain"/>
    <property type="match status" value="1"/>
</dbReference>
<feature type="region of interest" description="Disordered" evidence="1">
    <location>
        <begin position="541"/>
        <end position="573"/>
    </location>
</feature>
<feature type="region of interest" description="Disordered" evidence="1">
    <location>
        <begin position="600"/>
        <end position="621"/>
    </location>
</feature>
<dbReference type="SUPFAM" id="SSF82199">
    <property type="entry name" value="SET domain"/>
    <property type="match status" value="1"/>
</dbReference>
<reference evidence="3" key="1">
    <citation type="journal article" date="2020" name="bioRxiv">
        <title>Comparative genomics of Chlamydomonas.</title>
        <authorList>
            <person name="Craig R.J."/>
            <person name="Hasan A.R."/>
            <person name="Ness R.W."/>
            <person name="Keightley P.D."/>
        </authorList>
    </citation>
    <scope>NUCLEOTIDE SEQUENCE</scope>
    <source>
        <strain evidence="3">CCAP 11/173</strain>
    </source>
</reference>
<dbReference type="InterPro" id="IPR046341">
    <property type="entry name" value="SET_dom_sf"/>
</dbReference>
<dbReference type="GO" id="GO:0004407">
    <property type="term" value="F:histone deacetylase activity"/>
    <property type="evidence" value="ECO:0007669"/>
    <property type="project" value="TreeGrafter"/>
</dbReference>
<dbReference type="SUPFAM" id="SSF52768">
    <property type="entry name" value="Arginase/deacetylase"/>
    <property type="match status" value="1"/>
</dbReference>
<dbReference type="CDD" id="cd20071">
    <property type="entry name" value="SET_SMYD"/>
    <property type="match status" value="1"/>
</dbReference>
<evidence type="ECO:0000259" key="2">
    <source>
        <dbReference type="PROSITE" id="PS50280"/>
    </source>
</evidence>
<evidence type="ECO:0000313" key="4">
    <source>
        <dbReference type="Proteomes" id="UP000613740"/>
    </source>
</evidence>
<dbReference type="PANTHER" id="PTHR10625:SF31">
    <property type="entry name" value="HISTONE DEACETYLASE DOMAIN-CONTAINING PROTEIN"/>
    <property type="match status" value="1"/>
</dbReference>
<dbReference type="PRINTS" id="PR01270">
    <property type="entry name" value="HDASUPER"/>
</dbReference>
<dbReference type="PROSITE" id="PS50280">
    <property type="entry name" value="SET"/>
    <property type="match status" value="1"/>
</dbReference>
<keyword evidence="4" id="KW-1185">Reference proteome</keyword>
<feature type="region of interest" description="Disordered" evidence="1">
    <location>
        <begin position="790"/>
        <end position="810"/>
    </location>
</feature>
<feature type="compositionally biased region" description="Gly residues" evidence="1">
    <location>
        <begin position="261"/>
        <end position="271"/>
    </location>
</feature>
<dbReference type="GO" id="GO:0005737">
    <property type="term" value="C:cytoplasm"/>
    <property type="evidence" value="ECO:0007669"/>
    <property type="project" value="TreeGrafter"/>
</dbReference>
<feature type="domain" description="SET" evidence="2">
    <location>
        <begin position="37"/>
        <end position="498"/>
    </location>
</feature>
<dbReference type="GO" id="GO:0040029">
    <property type="term" value="P:epigenetic regulation of gene expression"/>
    <property type="evidence" value="ECO:0007669"/>
    <property type="project" value="TreeGrafter"/>
</dbReference>
<feature type="compositionally biased region" description="Pro residues" evidence="1">
    <location>
        <begin position="295"/>
        <end position="316"/>
    </location>
</feature>
<dbReference type="InterPro" id="IPR000286">
    <property type="entry name" value="HDACs"/>
</dbReference>
<organism evidence="3 4">
    <name type="scientific">Chlamydomonas schloesseri</name>
    <dbReference type="NCBI Taxonomy" id="2026947"/>
    <lineage>
        <taxon>Eukaryota</taxon>
        <taxon>Viridiplantae</taxon>
        <taxon>Chlorophyta</taxon>
        <taxon>core chlorophytes</taxon>
        <taxon>Chlorophyceae</taxon>
        <taxon>CS clade</taxon>
        <taxon>Chlamydomonadales</taxon>
        <taxon>Chlamydomonadaceae</taxon>
        <taxon>Chlamydomonas</taxon>
    </lineage>
</organism>
<evidence type="ECO:0000313" key="3">
    <source>
        <dbReference type="EMBL" id="KAG2452933.1"/>
    </source>
</evidence>
<name>A0A836BB19_9CHLO</name>
<dbReference type="Proteomes" id="UP000613740">
    <property type="component" value="Unassembled WGS sequence"/>
</dbReference>
<feature type="region of interest" description="Disordered" evidence="1">
    <location>
        <begin position="261"/>
        <end position="317"/>
    </location>
</feature>
<dbReference type="OrthoDB" id="424012at2759"/>